<organism evidence="1 2">
    <name type="scientific">Oryza sativa subsp. japonica</name>
    <name type="common">Rice</name>
    <dbReference type="NCBI Taxonomy" id="39947"/>
    <lineage>
        <taxon>Eukaryota</taxon>
        <taxon>Viridiplantae</taxon>
        <taxon>Streptophyta</taxon>
        <taxon>Embryophyta</taxon>
        <taxon>Tracheophyta</taxon>
        <taxon>Spermatophyta</taxon>
        <taxon>Magnoliopsida</taxon>
        <taxon>Liliopsida</taxon>
        <taxon>Poales</taxon>
        <taxon>Poaceae</taxon>
        <taxon>BOP clade</taxon>
        <taxon>Oryzoideae</taxon>
        <taxon>Oryzeae</taxon>
        <taxon>Oryzinae</taxon>
        <taxon>Oryza</taxon>
        <taxon>Oryza sativa</taxon>
    </lineage>
</organism>
<protein>
    <submittedName>
        <fullName evidence="1">Os08g0241132 protein</fullName>
    </submittedName>
</protein>
<evidence type="ECO:0000313" key="2">
    <source>
        <dbReference type="Proteomes" id="UP000059680"/>
    </source>
</evidence>
<dbReference type="Proteomes" id="UP000059680">
    <property type="component" value="Chromosome 8"/>
</dbReference>
<evidence type="ECO:0000313" key="1">
    <source>
        <dbReference type="EMBL" id="BAT04496.1"/>
    </source>
</evidence>
<name>A0A0P0XDK5_ORYSJ</name>
<keyword evidence="2" id="KW-1185">Reference proteome</keyword>
<sequence>MMPSTMASVWIQDGLAAKPQIEGRGGADQKLGVERRTAMARASSSLRAIVVTSSFRAIATAKFTRVEWEGRHIHGMEEESNGDGLKQ</sequence>
<accession>A0A0P0XDK5</accession>
<reference evidence="2" key="1">
    <citation type="journal article" date="2005" name="Nature">
        <title>The map-based sequence of the rice genome.</title>
        <authorList>
            <consortium name="International rice genome sequencing project (IRGSP)"/>
            <person name="Matsumoto T."/>
            <person name="Wu J."/>
            <person name="Kanamori H."/>
            <person name="Katayose Y."/>
            <person name="Fujisawa M."/>
            <person name="Namiki N."/>
            <person name="Mizuno H."/>
            <person name="Yamamoto K."/>
            <person name="Antonio B.A."/>
            <person name="Baba T."/>
            <person name="Sakata K."/>
            <person name="Nagamura Y."/>
            <person name="Aoki H."/>
            <person name="Arikawa K."/>
            <person name="Arita K."/>
            <person name="Bito T."/>
            <person name="Chiden Y."/>
            <person name="Fujitsuka N."/>
            <person name="Fukunaka R."/>
            <person name="Hamada M."/>
            <person name="Harada C."/>
            <person name="Hayashi A."/>
            <person name="Hijishita S."/>
            <person name="Honda M."/>
            <person name="Hosokawa S."/>
            <person name="Ichikawa Y."/>
            <person name="Idonuma A."/>
            <person name="Iijima M."/>
            <person name="Ikeda M."/>
            <person name="Ikeno M."/>
            <person name="Ito K."/>
            <person name="Ito S."/>
            <person name="Ito T."/>
            <person name="Ito Y."/>
            <person name="Ito Y."/>
            <person name="Iwabuchi A."/>
            <person name="Kamiya K."/>
            <person name="Karasawa W."/>
            <person name="Kurita K."/>
            <person name="Katagiri S."/>
            <person name="Kikuta A."/>
            <person name="Kobayashi H."/>
            <person name="Kobayashi N."/>
            <person name="Machita K."/>
            <person name="Maehara T."/>
            <person name="Masukawa M."/>
            <person name="Mizubayashi T."/>
            <person name="Mukai Y."/>
            <person name="Nagasaki H."/>
            <person name="Nagata Y."/>
            <person name="Naito S."/>
            <person name="Nakashima M."/>
            <person name="Nakama Y."/>
            <person name="Nakamichi Y."/>
            <person name="Nakamura M."/>
            <person name="Meguro A."/>
            <person name="Negishi M."/>
            <person name="Ohta I."/>
            <person name="Ohta T."/>
            <person name="Okamoto M."/>
            <person name="Ono N."/>
            <person name="Saji S."/>
            <person name="Sakaguchi M."/>
            <person name="Sakai K."/>
            <person name="Shibata M."/>
            <person name="Shimokawa T."/>
            <person name="Song J."/>
            <person name="Takazaki Y."/>
            <person name="Terasawa K."/>
            <person name="Tsugane M."/>
            <person name="Tsuji K."/>
            <person name="Ueda S."/>
            <person name="Waki K."/>
            <person name="Yamagata H."/>
            <person name="Yamamoto M."/>
            <person name="Yamamoto S."/>
            <person name="Yamane H."/>
            <person name="Yoshiki S."/>
            <person name="Yoshihara R."/>
            <person name="Yukawa K."/>
            <person name="Zhong H."/>
            <person name="Yano M."/>
            <person name="Yuan Q."/>
            <person name="Ouyang S."/>
            <person name="Liu J."/>
            <person name="Jones K.M."/>
            <person name="Gansberger K."/>
            <person name="Moffat K."/>
            <person name="Hill J."/>
            <person name="Bera J."/>
            <person name="Fadrosh D."/>
            <person name="Jin S."/>
            <person name="Johri S."/>
            <person name="Kim M."/>
            <person name="Overton L."/>
            <person name="Reardon M."/>
            <person name="Tsitrin T."/>
            <person name="Vuong H."/>
            <person name="Weaver B."/>
            <person name="Ciecko A."/>
            <person name="Tallon L."/>
            <person name="Jackson J."/>
            <person name="Pai G."/>
            <person name="Aken S.V."/>
            <person name="Utterback T."/>
            <person name="Reidmuller S."/>
            <person name="Feldblyum T."/>
            <person name="Hsiao J."/>
            <person name="Zismann V."/>
            <person name="Iobst S."/>
            <person name="de Vazeille A.R."/>
            <person name="Buell C.R."/>
            <person name="Ying K."/>
            <person name="Li Y."/>
            <person name="Lu T."/>
            <person name="Huang Y."/>
            <person name="Zhao Q."/>
            <person name="Feng Q."/>
            <person name="Zhang L."/>
            <person name="Zhu J."/>
            <person name="Weng Q."/>
            <person name="Mu J."/>
            <person name="Lu Y."/>
            <person name="Fan D."/>
            <person name="Liu Y."/>
            <person name="Guan J."/>
            <person name="Zhang Y."/>
            <person name="Yu S."/>
            <person name="Liu X."/>
            <person name="Zhang Y."/>
            <person name="Hong G."/>
            <person name="Han B."/>
            <person name="Choisne N."/>
            <person name="Demange N."/>
            <person name="Orjeda G."/>
            <person name="Samain S."/>
            <person name="Cattolico L."/>
            <person name="Pelletier E."/>
            <person name="Couloux A."/>
            <person name="Segurens B."/>
            <person name="Wincker P."/>
            <person name="D'Hont A."/>
            <person name="Scarpelli C."/>
            <person name="Weissenbach J."/>
            <person name="Salanoubat M."/>
            <person name="Quetier F."/>
            <person name="Yu Y."/>
            <person name="Kim H.R."/>
            <person name="Rambo T."/>
            <person name="Currie J."/>
            <person name="Collura K."/>
            <person name="Luo M."/>
            <person name="Yang T."/>
            <person name="Ammiraju J.S.S."/>
            <person name="Engler F."/>
            <person name="Soderlund C."/>
            <person name="Wing R.A."/>
            <person name="Palmer L.E."/>
            <person name="de la Bastide M."/>
            <person name="Spiegel L."/>
            <person name="Nascimento L."/>
            <person name="Zutavern T."/>
            <person name="O'Shaughnessy A."/>
            <person name="Dike S."/>
            <person name="Dedhia N."/>
            <person name="Preston R."/>
            <person name="Balija V."/>
            <person name="McCombie W.R."/>
            <person name="Chow T."/>
            <person name="Chen H."/>
            <person name="Chung M."/>
            <person name="Chen C."/>
            <person name="Shaw J."/>
            <person name="Wu H."/>
            <person name="Hsiao K."/>
            <person name="Chao Y."/>
            <person name="Chu M."/>
            <person name="Cheng C."/>
            <person name="Hour A."/>
            <person name="Lee P."/>
            <person name="Lin S."/>
            <person name="Lin Y."/>
            <person name="Liou J."/>
            <person name="Liu S."/>
            <person name="Hsing Y."/>
            <person name="Raghuvanshi S."/>
            <person name="Mohanty A."/>
            <person name="Bharti A.K."/>
            <person name="Gaur A."/>
            <person name="Gupta V."/>
            <person name="Kumar D."/>
            <person name="Ravi V."/>
            <person name="Vij S."/>
            <person name="Kapur A."/>
            <person name="Khurana P."/>
            <person name="Khurana P."/>
            <person name="Khurana J.P."/>
            <person name="Tyagi A.K."/>
            <person name="Gaikwad K."/>
            <person name="Singh A."/>
            <person name="Dalal V."/>
            <person name="Srivastava S."/>
            <person name="Dixit A."/>
            <person name="Pal A.K."/>
            <person name="Ghazi I.A."/>
            <person name="Yadav M."/>
            <person name="Pandit A."/>
            <person name="Bhargava A."/>
            <person name="Sureshbabu K."/>
            <person name="Batra K."/>
            <person name="Sharma T.R."/>
            <person name="Mohapatra T."/>
            <person name="Singh N.K."/>
            <person name="Messing J."/>
            <person name="Nelson A.B."/>
            <person name="Fuks G."/>
            <person name="Kavchok S."/>
            <person name="Keizer G."/>
            <person name="Linton E."/>
            <person name="Llaca V."/>
            <person name="Song R."/>
            <person name="Tanyolac B."/>
            <person name="Young S."/>
            <person name="Ho-Il K."/>
            <person name="Hahn J.H."/>
            <person name="Sangsakoo G."/>
            <person name="Vanavichit A."/>
            <person name="de Mattos Luiz.A.T."/>
            <person name="Zimmer P.D."/>
            <person name="Malone G."/>
            <person name="Dellagostin O."/>
            <person name="de Oliveira A.C."/>
            <person name="Bevan M."/>
            <person name="Bancroft I."/>
            <person name="Minx P."/>
            <person name="Cordum H."/>
            <person name="Wilson R."/>
            <person name="Cheng Z."/>
            <person name="Jin W."/>
            <person name="Jiang J."/>
            <person name="Leong S.A."/>
            <person name="Iwama H."/>
            <person name="Gojobori T."/>
            <person name="Itoh T."/>
            <person name="Niimura Y."/>
            <person name="Fujii Y."/>
            <person name="Habara T."/>
            <person name="Sakai H."/>
            <person name="Sato Y."/>
            <person name="Wilson G."/>
            <person name="Kumar K."/>
            <person name="McCouch S."/>
            <person name="Juretic N."/>
            <person name="Hoen D."/>
            <person name="Wright S."/>
            <person name="Bruskiewich R."/>
            <person name="Bureau T."/>
            <person name="Miyao A."/>
            <person name="Hirochika H."/>
            <person name="Nishikawa T."/>
            <person name="Kadowaki K."/>
            <person name="Sugiura M."/>
            <person name="Burr B."/>
            <person name="Sasaki T."/>
        </authorList>
    </citation>
    <scope>NUCLEOTIDE SEQUENCE [LARGE SCALE GENOMIC DNA]</scope>
    <source>
        <strain evidence="2">cv. Nipponbare</strain>
    </source>
</reference>
<dbReference type="EMBL" id="AP014964">
    <property type="protein sequence ID" value="BAT04496.1"/>
    <property type="molecule type" value="Genomic_DNA"/>
</dbReference>
<dbReference type="PaxDb" id="39947-A0A0P0XDK5"/>
<proteinExistence type="predicted"/>
<reference evidence="1 2" key="2">
    <citation type="journal article" date="2013" name="Plant Cell Physiol.">
        <title>Rice Annotation Project Database (RAP-DB): an integrative and interactive database for rice genomics.</title>
        <authorList>
            <person name="Sakai H."/>
            <person name="Lee S.S."/>
            <person name="Tanaka T."/>
            <person name="Numa H."/>
            <person name="Kim J."/>
            <person name="Kawahara Y."/>
            <person name="Wakimoto H."/>
            <person name="Yang C.C."/>
            <person name="Iwamoto M."/>
            <person name="Abe T."/>
            <person name="Yamada Y."/>
            <person name="Muto A."/>
            <person name="Inokuchi H."/>
            <person name="Ikemura T."/>
            <person name="Matsumoto T."/>
            <person name="Sasaki T."/>
            <person name="Itoh T."/>
        </authorList>
    </citation>
    <scope>NUCLEOTIDE SEQUENCE [LARGE SCALE GENOMIC DNA]</scope>
    <source>
        <strain evidence="2">cv. Nipponbare</strain>
    </source>
</reference>
<reference evidence="1 2" key="3">
    <citation type="journal article" date="2013" name="Rice">
        <title>Improvement of the Oryza sativa Nipponbare reference genome using next generation sequence and optical map data.</title>
        <authorList>
            <person name="Kawahara Y."/>
            <person name="de la Bastide M."/>
            <person name="Hamilton J.P."/>
            <person name="Kanamori H."/>
            <person name="McCombie W.R."/>
            <person name="Ouyang S."/>
            <person name="Schwartz D.C."/>
            <person name="Tanaka T."/>
            <person name="Wu J."/>
            <person name="Zhou S."/>
            <person name="Childs K.L."/>
            <person name="Davidson R.M."/>
            <person name="Lin H."/>
            <person name="Quesada-Ocampo L."/>
            <person name="Vaillancourt B."/>
            <person name="Sakai H."/>
            <person name="Lee S.S."/>
            <person name="Kim J."/>
            <person name="Numa H."/>
            <person name="Itoh T."/>
            <person name="Buell C.R."/>
            <person name="Matsumoto T."/>
        </authorList>
    </citation>
    <scope>NUCLEOTIDE SEQUENCE [LARGE SCALE GENOMIC DNA]</scope>
    <source>
        <strain evidence="2">cv. Nipponbare</strain>
    </source>
</reference>
<dbReference type="InParanoid" id="A0A0P0XDK5"/>
<dbReference type="AlphaFoldDB" id="A0A0P0XDK5"/>
<gene>
    <name evidence="1" type="ordered locus">Os08g0241132</name>
    <name evidence="1" type="ORF">OSNPB_080241132</name>
</gene>